<dbReference type="Gene3D" id="2.40.70.10">
    <property type="entry name" value="Acid Proteases"/>
    <property type="match status" value="1"/>
</dbReference>
<evidence type="ECO:0000313" key="2">
    <source>
        <dbReference type="EMBL" id="MCX3264936.1"/>
    </source>
</evidence>
<dbReference type="AlphaFoldDB" id="A0A9X3DEZ7"/>
<keyword evidence="3" id="KW-1185">Reference proteome</keyword>
<feature type="chain" id="PRO_5040793730" description="Aspartyl protease" evidence="1">
    <location>
        <begin position="19"/>
        <end position="385"/>
    </location>
</feature>
<proteinExistence type="predicted"/>
<evidence type="ECO:0000313" key="3">
    <source>
        <dbReference type="Proteomes" id="UP001142592"/>
    </source>
</evidence>
<reference evidence="2" key="1">
    <citation type="submission" date="2022-11" db="EMBL/GenBank/DDBJ databases">
        <authorList>
            <person name="Graham C."/>
            <person name="Newman J.D."/>
        </authorList>
    </citation>
    <scope>NUCLEOTIDE SEQUENCE</scope>
    <source>
        <strain evidence="2">DSM 19486</strain>
    </source>
</reference>
<accession>A0A9X3DEZ7</accession>
<dbReference type="RefSeq" id="WP_010603014.1">
    <property type="nucleotide sequence ID" value="NZ_JAPJUH010000003.1"/>
</dbReference>
<keyword evidence="1" id="KW-0732">Signal</keyword>
<evidence type="ECO:0008006" key="4">
    <source>
        <dbReference type="Google" id="ProtNLM"/>
    </source>
</evidence>
<feature type="signal peptide" evidence="1">
    <location>
        <begin position="1"/>
        <end position="18"/>
    </location>
</feature>
<gene>
    <name evidence="2" type="ORF">OQZ29_09280</name>
</gene>
<protein>
    <recommendedName>
        <fullName evidence="4">Aspartyl protease</fullName>
    </recommendedName>
</protein>
<dbReference type="Proteomes" id="UP001142592">
    <property type="component" value="Unassembled WGS sequence"/>
</dbReference>
<name>A0A9X3DEZ7_9SPHI</name>
<dbReference type="InterPro" id="IPR021109">
    <property type="entry name" value="Peptidase_aspartic_dom_sf"/>
</dbReference>
<sequence>MKSILTGLLYLLSLKLSAQHKLPVINAHSKTARIYEAGNSMKAWGINPKIALDTYTSGKIRGKKYIKFKTDIDSISVKLKQGERFDFIVLLNGKDSCITRIQGREAKNYRNLKPEIADSVPFVVNKFNTNLVDVVLNNTDTLTMNFDTGATEFSLLGTVLEKKVKSKPELYNSFNEIKLGDRSYYSKIYDTQNVGDQADGLMGWDLFDGYIVQLNYDKNLMVIHSKLPKAVSHNRGFSKFKINYINNKPFIESKISQNGIENKNWFLFDLGYQSTVMLDRDLLKKNDFPADKMEVIKKVMLHGTQNNEIPVITANLEKLQLGTFLLRNIPAQLLGENKPMRGINIHILGNEILKRFHTFLDFQKDVVYLMPNESFNLDFTDRRKS</sequence>
<dbReference type="EMBL" id="JAPJUH010000003">
    <property type="protein sequence ID" value="MCX3264936.1"/>
    <property type="molecule type" value="Genomic_DNA"/>
</dbReference>
<organism evidence="2 3">
    <name type="scientific">Pedobacter agri</name>
    <dbReference type="NCBI Taxonomy" id="454586"/>
    <lineage>
        <taxon>Bacteria</taxon>
        <taxon>Pseudomonadati</taxon>
        <taxon>Bacteroidota</taxon>
        <taxon>Sphingobacteriia</taxon>
        <taxon>Sphingobacteriales</taxon>
        <taxon>Sphingobacteriaceae</taxon>
        <taxon>Pedobacter</taxon>
    </lineage>
</organism>
<comment type="caution">
    <text evidence="2">The sequence shown here is derived from an EMBL/GenBank/DDBJ whole genome shotgun (WGS) entry which is preliminary data.</text>
</comment>
<evidence type="ECO:0000256" key="1">
    <source>
        <dbReference type="SAM" id="SignalP"/>
    </source>
</evidence>